<dbReference type="Proteomes" id="UP000887580">
    <property type="component" value="Unplaced"/>
</dbReference>
<evidence type="ECO:0000313" key="1">
    <source>
        <dbReference type="Proteomes" id="UP000887580"/>
    </source>
</evidence>
<reference evidence="2" key="1">
    <citation type="submission" date="2022-11" db="UniProtKB">
        <authorList>
            <consortium name="WormBaseParasite"/>
        </authorList>
    </citation>
    <scope>IDENTIFICATION</scope>
</reference>
<protein>
    <submittedName>
        <fullName evidence="2">Uncharacterized protein</fullName>
    </submittedName>
</protein>
<dbReference type="WBParaSite" id="PS1159_v2.g24006.t1">
    <property type="protein sequence ID" value="PS1159_v2.g24006.t1"/>
    <property type="gene ID" value="PS1159_v2.g24006"/>
</dbReference>
<name>A0AC35G4T7_9BILA</name>
<accession>A0AC35G4T7</accession>
<organism evidence="1 2">
    <name type="scientific">Panagrolaimus sp. PS1159</name>
    <dbReference type="NCBI Taxonomy" id="55785"/>
    <lineage>
        <taxon>Eukaryota</taxon>
        <taxon>Metazoa</taxon>
        <taxon>Ecdysozoa</taxon>
        <taxon>Nematoda</taxon>
        <taxon>Chromadorea</taxon>
        <taxon>Rhabditida</taxon>
        <taxon>Tylenchina</taxon>
        <taxon>Panagrolaimomorpha</taxon>
        <taxon>Panagrolaimoidea</taxon>
        <taxon>Panagrolaimidae</taxon>
        <taxon>Panagrolaimus</taxon>
    </lineage>
</organism>
<evidence type="ECO:0000313" key="2">
    <source>
        <dbReference type="WBParaSite" id="PS1159_v2.g24006.t1"/>
    </source>
</evidence>
<sequence>MSGSKWNFWKFKYDHDYIMKKVAEVESFDDLERLINEKINLETDRFALFREGIEPRYENSQNIHAFTWINNQDDEAYFRYFKMFWKHQFFSFSFVNGIYCSPYKISTWTSECETQDFRNKLAKQNFPSRIYNISLLSYELKLSRRWIISYFDNKQFTIPLRQRFLDHGYPRRYSTDWLEKIIKVIYEHFHFTEFERGIILSPSNLPEEHWRRPDKENRFVYCSVKSTLKEANQILPKFAANLAYVLYPRIPTIFLAFAYFVDGNLQIGVYLSGLLKRRIQLTQNNENAFDMSCHVAYKIGVYLSGLLKRRLPLTHNNENAFDMSCHVAYKVKEILANV</sequence>
<proteinExistence type="predicted"/>